<sequence>MLQCKFVIKIYKIHPKTESNTLALPSVKVVDSRPDETNHRRIIHHLGTINGKV</sequence>
<evidence type="ECO:0000313" key="2">
    <source>
        <dbReference type="Proteomes" id="UP000075920"/>
    </source>
</evidence>
<dbReference type="AlphaFoldDB" id="A0A182WPN7"/>
<protein>
    <submittedName>
        <fullName evidence="1">Uncharacterized protein</fullName>
    </submittedName>
</protein>
<keyword evidence="2" id="KW-1185">Reference proteome</keyword>
<reference evidence="2" key="1">
    <citation type="submission" date="2013-03" db="EMBL/GenBank/DDBJ databases">
        <title>The Genome Sequence of Anopheles minimus MINIMUS1.</title>
        <authorList>
            <consortium name="The Broad Institute Genomics Platform"/>
            <person name="Neafsey D.E."/>
            <person name="Walton C."/>
            <person name="Walker B."/>
            <person name="Young S.K."/>
            <person name="Zeng Q."/>
            <person name="Gargeya S."/>
            <person name="Fitzgerald M."/>
            <person name="Haas B."/>
            <person name="Abouelleil A."/>
            <person name="Allen A.W."/>
            <person name="Alvarado L."/>
            <person name="Arachchi H.M."/>
            <person name="Berlin A.M."/>
            <person name="Chapman S.B."/>
            <person name="Gainer-Dewar J."/>
            <person name="Goldberg J."/>
            <person name="Griggs A."/>
            <person name="Gujja S."/>
            <person name="Hansen M."/>
            <person name="Howarth C."/>
            <person name="Imamovic A."/>
            <person name="Ireland A."/>
            <person name="Larimer J."/>
            <person name="McCowan C."/>
            <person name="Murphy C."/>
            <person name="Pearson M."/>
            <person name="Poon T.W."/>
            <person name="Priest M."/>
            <person name="Roberts A."/>
            <person name="Saif S."/>
            <person name="Shea T."/>
            <person name="Sisk P."/>
            <person name="Sykes S."/>
            <person name="Wortman J."/>
            <person name="Nusbaum C."/>
            <person name="Birren B."/>
        </authorList>
    </citation>
    <scope>NUCLEOTIDE SEQUENCE [LARGE SCALE GENOMIC DNA]</scope>
    <source>
        <strain evidence="2">MINIMUS1</strain>
    </source>
</reference>
<name>A0A182WPN7_9DIPT</name>
<organism evidence="1 2">
    <name type="scientific">Anopheles minimus</name>
    <dbReference type="NCBI Taxonomy" id="112268"/>
    <lineage>
        <taxon>Eukaryota</taxon>
        <taxon>Metazoa</taxon>
        <taxon>Ecdysozoa</taxon>
        <taxon>Arthropoda</taxon>
        <taxon>Hexapoda</taxon>
        <taxon>Insecta</taxon>
        <taxon>Pterygota</taxon>
        <taxon>Neoptera</taxon>
        <taxon>Endopterygota</taxon>
        <taxon>Diptera</taxon>
        <taxon>Nematocera</taxon>
        <taxon>Culicoidea</taxon>
        <taxon>Culicidae</taxon>
        <taxon>Anophelinae</taxon>
        <taxon>Anopheles</taxon>
    </lineage>
</organism>
<evidence type="ECO:0000313" key="1">
    <source>
        <dbReference type="EnsemblMetazoa" id="AMIN014633-PA"/>
    </source>
</evidence>
<dbReference type="EnsemblMetazoa" id="AMIN014633-RA">
    <property type="protein sequence ID" value="AMIN014633-PA"/>
    <property type="gene ID" value="AMIN014633"/>
</dbReference>
<reference evidence="1" key="2">
    <citation type="submission" date="2020-05" db="UniProtKB">
        <authorList>
            <consortium name="EnsemblMetazoa"/>
        </authorList>
    </citation>
    <scope>IDENTIFICATION</scope>
    <source>
        <strain evidence="1">MINIMUS1</strain>
    </source>
</reference>
<proteinExistence type="predicted"/>
<dbReference type="Proteomes" id="UP000075920">
    <property type="component" value="Unassembled WGS sequence"/>
</dbReference>
<dbReference type="VEuPathDB" id="VectorBase:AMIN014633"/>
<accession>A0A182WPN7</accession>